<accession>A0A452T9J9</accession>
<dbReference type="Ensembl" id="ENSUMAT00000005503.1">
    <property type="protein sequence ID" value="ENSUMAP00000004528.1"/>
    <property type="gene ID" value="ENSUMAG00000003656.1"/>
</dbReference>
<name>A0A452T9J9_URSMA</name>
<organism evidence="1">
    <name type="scientific">Ursus maritimus</name>
    <name type="common">Polar bear</name>
    <name type="synonym">Thalarctos maritimus</name>
    <dbReference type="NCBI Taxonomy" id="29073"/>
    <lineage>
        <taxon>Eukaryota</taxon>
        <taxon>Metazoa</taxon>
        <taxon>Chordata</taxon>
        <taxon>Craniata</taxon>
        <taxon>Vertebrata</taxon>
        <taxon>Euteleostomi</taxon>
        <taxon>Mammalia</taxon>
        <taxon>Eutheria</taxon>
        <taxon>Laurasiatheria</taxon>
        <taxon>Carnivora</taxon>
        <taxon>Caniformia</taxon>
        <taxon>Ursidae</taxon>
        <taxon>Ursus</taxon>
    </lineage>
</organism>
<sequence>MESQYFPSSLGKYPVVRWLDHMVILSFRFLRNLHTVFHSSCTSVHSHQQCTRILFSPHPRNNLLSHVLLILATLTGVR</sequence>
<dbReference type="AlphaFoldDB" id="A0A452T9J9"/>
<proteinExistence type="predicted"/>
<evidence type="ECO:0000313" key="1">
    <source>
        <dbReference type="Ensembl" id="ENSUMAP00000004528"/>
    </source>
</evidence>
<dbReference type="OMA" id="QQCTRIL"/>
<protein>
    <submittedName>
        <fullName evidence="1">Uncharacterized protein</fullName>
    </submittedName>
</protein>
<reference evidence="1" key="1">
    <citation type="submission" date="2019-03" db="UniProtKB">
        <authorList>
            <consortium name="Ensembl"/>
        </authorList>
    </citation>
    <scope>IDENTIFICATION</scope>
</reference>
<dbReference type="GeneTree" id="ENSGT01150000287457"/>